<keyword evidence="1" id="KW-0732">Signal</keyword>
<dbReference type="AlphaFoldDB" id="A0A327SK13"/>
<dbReference type="RefSeq" id="WP_111634567.1">
    <property type="nucleotide sequence ID" value="NZ_QLLR01000016.1"/>
</dbReference>
<proteinExistence type="predicted"/>
<evidence type="ECO:0000313" key="3">
    <source>
        <dbReference type="EMBL" id="RAJ28855.1"/>
    </source>
</evidence>
<evidence type="ECO:0000256" key="1">
    <source>
        <dbReference type="SAM" id="SignalP"/>
    </source>
</evidence>
<gene>
    <name evidence="3" type="ORF">LY11_03129</name>
</gene>
<accession>A0A327SK13</accession>
<feature type="chain" id="PRO_5016381667" evidence="1">
    <location>
        <begin position="25"/>
        <end position="274"/>
    </location>
</feature>
<dbReference type="EMBL" id="QLLR01000016">
    <property type="protein sequence ID" value="RAJ28855.1"/>
    <property type="molecule type" value="Genomic_DNA"/>
</dbReference>
<evidence type="ECO:0000313" key="4">
    <source>
        <dbReference type="Proteomes" id="UP000249754"/>
    </source>
</evidence>
<dbReference type="Pfam" id="PF13568">
    <property type="entry name" value="OMP_b-brl_2"/>
    <property type="match status" value="1"/>
</dbReference>
<feature type="domain" description="Outer membrane protein beta-barrel" evidence="2">
    <location>
        <begin position="108"/>
        <end position="250"/>
    </location>
</feature>
<organism evidence="3 4">
    <name type="scientific">Pedobacter cryoconitis</name>
    <dbReference type="NCBI Taxonomy" id="188932"/>
    <lineage>
        <taxon>Bacteria</taxon>
        <taxon>Pseudomonadati</taxon>
        <taxon>Bacteroidota</taxon>
        <taxon>Sphingobacteriia</taxon>
        <taxon>Sphingobacteriales</taxon>
        <taxon>Sphingobacteriaceae</taxon>
        <taxon>Pedobacter</taxon>
    </lineage>
</organism>
<dbReference type="Proteomes" id="UP000249754">
    <property type="component" value="Unassembled WGS sequence"/>
</dbReference>
<reference evidence="3 4" key="1">
    <citation type="submission" date="2018-06" db="EMBL/GenBank/DDBJ databases">
        <title>Genomic Encyclopedia of Archaeal and Bacterial Type Strains, Phase II (KMG-II): from individual species to whole genera.</title>
        <authorList>
            <person name="Goeker M."/>
        </authorList>
    </citation>
    <scope>NUCLEOTIDE SEQUENCE [LARGE SCALE GENOMIC DNA]</scope>
    <source>
        <strain evidence="3 4">DSM 14825</strain>
    </source>
</reference>
<feature type="signal peptide" evidence="1">
    <location>
        <begin position="1"/>
        <end position="24"/>
    </location>
</feature>
<sequence length="274" mass="31040">MNNNLLKTLMLTGLVGAACLTAAAQSGDHVDTTVVQTAKTSVKGRKYNLNVSFGRNEDSVKNVSAPTGRFGYGLTFTRLDIGFSRLIDNGSFKLSPKNDFLDYRGSKTSTVSFDLAYFGYRFNPNFRIYAAAGFDWTLIRLEKNITIQKNTPDLTYVDESIDFSKNRFSSSYVHIPLNFEFRTNENQRGKRFYFVVGPEVSFLLNGKVKQISEERGKQKFRKDYDFQKVRLGGTLRVGYSGIGLFTKYYFNDMFDTEAQKGLKNLAFGITFGIH</sequence>
<dbReference type="InterPro" id="IPR025665">
    <property type="entry name" value="Beta-barrel_OMP_2"/>
</dbReference>
<name>A0A327SK13_9SPHI</name>
<dbReference type="STRING" id="188932.AY601_4997"/>
<evidence type="ECO:0000259" key="2">
    <source>
        <dbReference type="Pfam" id="PF13568"/>
    </source>
</evidence>
<comment type="caution">
    <text evidence="3">The sequence shown here is derived from an EMBL/GenBank/DDBJ whole genome shotgun (WGS) entry which is preliminary data.</text>
</comment>
<dbReference type="PROSITE" id="PS51257">
    <property type="entry name" value="PROKAR_LIPOPROTEIN"/>
    <property type="match status" value="1"/>
</dbReference>
<protein>
    <submittedName>
        <fullName evidence="3">Outer membrane protein with beta-barrel domain</fullName>
    </submittedName>
</protein>
<dbReference type="OrthoDB" id="666719at2"/>